<feature type="transmembrane region" description="Helical" evidence="1">
    <location>
        <begin position="53"/>
        <end position="74"/>
    </location>
</feature>
<feature type="transmembrane region" description="Helical" evidence="1">
    <location>
        <begin position="80"/>
        <end position="99"/>
    </location>
</feature>
<evidence type="ECO:0000313" key="3">
    <source>
        <dbReference type="Proteomes" id="UP001231924"/>
    </source>
</evidence>
<dbReference type="EMBL" id="JASVWF010000007">
    <property type="protein sequence ID" value="MDL5159403.1"/>
    <property type="molecule type" value="Genomic_DNA"/>
</dbReference>
<name>A0ABT7MJ67_9PSEU</name>
<protein>
    <recommendedName>
        <fullName evidence="4">Integral membrane protein</fullName>
    </recommendedName>
</protein>
<keyword evidence="1" id="KW-0472">Membrane</keyword>
<evidence type="ECO:0008006" key="4">
    <source>
        <dbReference type="Google" id="ProtNLM"/>
    </source>
</evidence>
<evidence type="ECO:0000256" key="1">
    <source>
        <dbReference type="SAM" id="Phobius"/>
    </source>
</evidence>
<dbReference type="Proteomes" id="UP001231924">
    <property type="component" value="Unassembled WGS sequence"/>
</dbReference>
<gene>
    <name evidence="2" type="ORF">QRT03_25780</name>
</gene>
<keyword evidence="1" id="KW-1133">Transmembrane helix</keyword>
<evidence type="ECO:0000313" key="2">
    <source>
        <dbReference type="EMBL" id="MDL5159403.1"/>
    </source>
</evidence>
<sequence length="115" mass="13108">MPFRFQVGLPGPFVWSPRRSSGDGGLRYVTGPGLEPHERVALARDMYAGARRVYWVLGIGWTVWSWVFVVLWLTQGRPTFVGWSLVVWLIPIAVLALFVKGRHADMRREERDAGL</sequence>
<accession>A0ABT7MJ67</accession>
<keyword evidence="3" id="KW-1185">Reference proteome</keyword>
<reference evidence="2 3" key="1">
    <citation type="submission" date="2023-06" db="EMBL/GenBank/DDBJ databases">
        <title>Actinomycetospora Odt1-22.</title>
        <authorList>
            <person name="Supong K."/>
        </authorList>
    </citation>
    <scope>NUCLEOTIDE SEQUENCE [LARGE SCALE GENOMIC DNA]</scope>
    <source>
        <strain evidence="2 3">Odt1-22</strain>
    </source>
</reference>
<dbReference type="RefSeq" id="WP_286055996.1">
    <property type="nucleotide sequence ID" value="NZ_JASVWF010000007.1"/>
</dbReference>
<proteinExistence type="predicted"/>
<keyword evidence="1" id="KW-0812">Transmembrane</keyword>
<organism evidence="2 3">
    <name type="scientific">Actinomycetospora termitidis</name>
    <dbReference type="NCBI Taxonomy" id="3053470"/>
    <lineage>
        <taxon>Bacteria</taxon>
        <taxon>Bacillati</taxon>
        <taxon>Actinomycetota</taxon>
        <taxon>Actinomycetes</taxon>
        <taxon>Pseudonocardiales</taxon>
        <taxon>Pseudonocardiaceae</taxon>
        <taxon>Actinomycetospora</taxon>
    </lineage>
</organism>
<comment type="caution">
    <text evidence="2">The sequence shown here is derived from an EMBL/GenBank/DDBJ whole genome shotgun (WGS) entry which is preliminary data.</text>
</comment>